<feature type="region of interest" description="Disordered" evidence="1">
    <location>
        <begin position="290"/>
        <end position="364"/>
    </location>
</feature>
<evidence type="ECO:0000313" key="2">
    <source>
        <dbReference type="EMBL" id="CTQ47244.1"/>
    </source>
</evidence>
<dbReference type="AlphaFoldDB" id="A0A0M6YC08"/>
<evidence type="ECO:0000256" key="1">
    <source>
        <dbReference type="SAM" id="MobiDB-lite"/>
    </source>
</evidence>
<sequence length="364" mass="40735">MSNRFPVERIKEFKDLGDGNFQMSVTLPAPSEVAENWEQIQAGDIVKLDFQLTRDDTLYFSPSDPSQDDDVRSDLDRLRGAVYDHYREQIREAAISERRLQLKRKWEESVVETFLPARQASYFLESVDGGFVVRSHGSKVHFDSEKPLVLFVDRTPQGSYYRFGEEGDHGPSITIESQMRNDVPLRILFGKAGDFFGPASQANFLDGTGIDLSFSKGANNWQLLHVDGHAVSDDAYINGSYCGAKPMYAPEFMRGNRPAQIDISKNDDALPFVLTSKQLRSVMDAIRMQEPAEPEPEFEPIPSPPGYQPLTPSIGNGERDLVLEGLEALLEEEDEPKKPEQRKGPCFTKSPPSGSPDVDGISID</sequence>
<name>A0A0M6YC08_9HYPH</name>
<evidence type="ECO:0000313" key="3">
    <source>
        <dbReference type="Proteomes" id="UP000048926"/>
    </source>
</evidence>
<dbReference type="Proteomes" id="UP000048926">
    <property type="component" value="Unassembled WGS sequence"/>
</dbReference>
<proteinExistence type="predicted"/>
<reference evidence="3" key="1">
    <citation type="submission" date="2015-07" db="EMBL/GenBank/DDBJ databases">
        <authorList>
            <person name="Rodrigo-Torres Lidia"/>
            <person name="Arahal R.David."/>
        </authorList>
    </citation>
    <scope>NUCLEOTIDE SEQUENCE [LARGE SCALE GENOMIC DNA]</scope>
    <source>
        <strain evidence="3">CECT 4801</strain>
    </source>
</reference>
<keyword evidence="3" id="KW-1185">Reference proteome</keyword>
<dbReference type="EMBL" id="CXST01000006">
    <property type="protein sequence ID" value="CTQ47244.1"/>
    <property type="molecule type" value="Genomic_DNA"/>
</dbReference>
<gene>
    <name evidence="2" type="ORF">LAL4801_05706</name>
</gene>
<accession>A0A0M6YC08</accession>
<protein>
    <submittedName>
        <fullName evidence="2">Uncharacterized protein</fullName>
    </submittedName>
</protein>
<organism evidence="2 3">
    <name type="scientific">Roseibium aggregatum</name>
    <dbReference type="NCBI Taxonomy" id="187304"/>
    <lineage>
        <taxon>Bacteria</taxon>
        <taxon>Pseudomonadati</taxon>
        <taxon>Pseudomonadota</taxon>
        <taxon>Alphaproteobacteria</taxon>
        <taxon>Hyphomicrobiales</taxon>
        <taxon>Stappiaceae</taxon>
        <taxon>Roseibium</taxon>
    </lineage>
</organism>